<keyword evidence="7 8" id="KW-0472">Membrane</keyword>
<feature type="transmembrane region" description="Helical" evidence="8">
    <location>
        <begin position="36"/>
        <end position="55"/>
    </location>
</feature>
<evidence type="ECO:0000256" key="5">
    <source>
        <dbReference type="ARBA" id="ARBA00022692"/>
    </source>
</evidence>
<dbReference type="RefSeq" id="WP_227018828.1">
    <property type="nucleotide sequence ID" value="NZ_JAGSND010000008.1"/>
</dbReference>
<feature type="transmembrane region" description="Helical" evidence="8">
    <location>
        <begin position="223"/>
        <end position="246"/>
    </location>
</feature>
<feature type="transmembrane region" description="Helical" evidence="8">
    <location>
        <begin position="128"/>
        <end position="149"/>
    </location>
</feature>
<evidence type="ECO:0000256" key="3">
    <source>
        <dbReference type="ARBA" id="ARBA00022448"/>
    </source>
</evidence>
<evidence type="ECO:0000256" key="2">
    <source>
        <dbReference type="ARBA" id="ARBA00010145"/>
    </source>
</evidence>
<dbReference type="Proteomes" id="UP000675664">
    <property type="component" value="Unassembled WGS sequence"/>
</dbReference>
<organism evidence="9 10">
    <name type="scientific">Sinanaerobacter chloroacetimidivorans</name>
    <dbReference type="NCBI Taxonomy" id="2818044"/>
    <lineage>
        <taxon>Bacteria</taxon>
        <taxon>Bacillati</taxon>
        <taxon>Bacillota</taxon>
        <taxon>Clostridia</taxon>
        <taxon>Peptostreptococcales</taxon>
        <taxon>Anaerovoracaceae</taxon>
        <taxon>Sinanaerobacter</taxon>
    </lineage>
</organism>
<proteinExistence type="inferred from homology"/>
<keyword evidence="10" id="KW-1185">Reference proteome</keyword>
<comment type="similarity">
    <text evidence="2">Belongs to the auxin efflux carrier (TC 2.A.69) family.</text>
</comment>
<keyword evidence="4" id="KW-1003">Cell membrane</keyword>
<keyword evidence="5 8" id="KW-0812">Transmembrane</keyword>
<reference evidence="9" key="1">
    <citation type="submission" date="2021-04" db="EMBL/GenBank/DDBJ databases">
        <title>Sinoanaerobacter chloroacetimidivorans sp. nov., an obligate anaerobic bacterium isolated from anaerobic sludge.</title>
        <authorList>
            <person name="Bao Y."/>
        </authorList>
    </citation>
    <scope>NUCLEOTIDE SEQUENCE</scope>
    <source>
        <strain evidence="9">BAD-6</strain>
    </source>
</reference>
<dbReference type="InterPro" id="IPR038770">
    <property type="entry name" value="Na+/solute_symporter_sf"/>
</dbReference>
<keyword evidence="3" id="KW-0813">Transport</keyword>
<keyword evidence="6 8" id="KW-1133">Transmembrane helix</keyword>
<feature type="transmembrane region" description="Helical" evidence="8">
    <location>
        <begin position="252"/>
        <end position="274"/>
    </location>
</feature>
<feature type="transmembrane region" description="Helical" evidence="8">
    <location>
        <begin position="99"/>
        <end position="122"/>
    </location>
</feature>
<accession>A0A8J7W419</accession>
<dbReference type="AlphaFoldDB" id="A0A8J7W419"/>
<protein>
    <submittedName>
        <fullName evidence="9">AEC family transporter</fullName>
    </submittedName>
</protein>
<evidence type="ECO:0000256" key="6">
    <source>
        <dbReference type="ARBA" id="ARBA00022989"/>
    </source>
</evidence>
<comment type="subcellular location">
    <subcellularLocation>
        <location evidence="1">Cell membrane</location>
        <topology evidence="1">Multi-pass membrane protein</topology>
    </subcellularLocation>
</comment>
<dbReference type="Gene3D" id="1.20.1530.20">
    <property type="match status" value="1"/>
</dbReference>
<feature type="transmembrane region" description="Helical" evidence="8">
    <location>
        <begin position="286"/>
        <end position="304"/>
    </location>
</feature>
<dbReference type="EMBL" id="JAGSND010000008">
    <property type="protein sequence ID" value="MBR0598696.1"/>
    <property type="molecule type" value="Genomic_DNA"/>
</dbReference>
<gene>
    <name evidence="9" type="ORF">KCX82_12465</name>
</gene>
<dbReference type="PANTHER" id="PTHR36838">
    <property type="entry name" value="AUXIN EFFLUX CARRIER FAMILY PROTEIN"/>
    <property type="match status" value="1"/>
</dbReference>
<evidence type="ECO:0000313" key="10">
    <source>
        <dbReference type="Proteomes" id="UP000675664"/>
    </source>
</evidence>
<evidence type="ECO:0000256" key="1">
    <source>
        <dbReference type="ARBA" id="ARBA00004651"/>
    </source>
</evidence>
<evidence type="ECO:0000256" key="7">
    <source>
        <dbReference type="ARBA" id="ARBA00023136"/>
    </source>
</evidence>
<feature type="transmembrane region" description="Helical" evidence="8">
    <location>
        <begin position="67"/>
        <end position="87"/>
    </location>
</feature>
<dbReference type="GO" id="GO:0055085">
    <property type="term" value="P:transmembrane transport"/>
    <property type="evidence" value="ECO:0007669"/>
    <property type="project" value="InterPro"/>
</dbReference>
<dbReference type="Pfam" id="PF03547">
    <property type="entry name" value="Mem_trans"/>
    <property type="match status" value="1"/>
</dbReference>
<dbReference type="PANTHER" id="PTHR36838:SF1">
    <property type="entry name" value="SLR1864 PROTEIN"/>
    <property type="match status" value="1"/>
</dbReference>
<feature type="transmembrane region" description="Helical" evidence="8">
    <location>
        <begin position="161"/>
        <end position="180"/>
    </location>
</feature>
<dbReference type="InterPro" id="IPR004776">
    <property type="entry name" value="Mem_transp_PIN-like"/>
</dbReference>
<name>A0A8J7W419_9FIRM</name>
<evidence type="ECO:0000256" key="4">
    <source>
        <dbReference type="ARBA" id="ARBA00022475"/>
    </source>
</evidence>
<comment type="caution">
    <text evidence="9">The sequence shown here is derived from an EMBL/GenBank/DDBJ whole genome shotgun (WGS) entry which is preliminary data.</text>
</comment>
<evidence type="ECO:0000313" key="9">
    <source>
        <dbReference type="EMBL" id="MBR0598696.1"/>
    </source>
</evidence>
<dbReference type="GO" id="GO:0005886">
    <property type="term" value="C:plasma membrane"/>
    <property type="evidence" value="ECO:0007669"/>
    <property type="project" value="UniProtKB-SubCell"/>
</dbReference>
<evidence type="ECO:0000256" key="8">
    <source>
        <dbReference type="SAM" id="Phobius"/>
    </source>
</evidence>
<feature type="transmembrane region" description="Helical" evidence="8">
    <location>
        <begin position="192"/>
        <end position="211"/>
    </location>
</feature>
<feature type="transmembrane region" description="Helical" evidence="8">
    <location>
        <begin position="6"/>
        <end position="24"/>
    </location>
</feature>
<reference evidence="9" key="2">
    <citation type="submission" date="2021-04" db="EMBL/GenBank/DDBJ databases">
        <authorList>
            <person name="Liu J."/>
        </authorList>
    </citation>
    <scope>NUCLEOTIDE SEQUENCE</scope>
    <source>
        <strain evidence="9">BAD-6</strain>
    </source>
</reference>
<sequence>MNFLNIFIEIGTLFVVMLIGWICGRSNVITANGEDVISSIAIKIAFPALIVTSMMQTFTMELFRNSIALIILSGIIYGLIILALEIWRKLSKKSNSELGTLQLMIIFGNAAFMGFPVVNAVYGSIGVFYAASFNMFYNLLVFSYGVILLKRGNKFSVWKTLMNPGFLATILGFILFLFNVEPPYIILQPLKMIGNITIPLALLLVGSSLSRTKLTDLIRPRDIWMTSFARLLLFPAVLLFSLPLMGLNQYQVAIPVIIMATPVALTAGAFAGVYGGDSVLANKGVILSNLLSILTVPMVIWVLLKVIS</sequence>